<feature type="transmembrane region" description="Helical" evidence="8">
    <location>
        <begin position="306"/>
        <end position="323"/>
    </location>
</feature>
<dbReference type="PROSITE" id="PS50850">
    <property type="entry name" value="MFS"/>
    <property type="match status" value="1"/>
</dbReference>
<feature type="transmembrane region" description="Helical" evidence="8">
    <location>
        <begin position="111"/>
        <end position="135"/>
    </location>
</feature>
<feature type="region of interest" description="Disordered" evidence="7">
    <location>
        <begin position="511"/>
        <end position="536"/>
    </location>
</feature>
<dbReference type="GO" id="GO:0022857">
    <property type="term" value="F:transmembrane transporter activity"/>
    <property type="evidence" value="ECO:0007669"/>
    <property type="project" value="InterPro"/>
</dbReference>
<feature type="transmembrane region" description="Helical" evidence="8">
    <location>
        <begin position="79"/>
        <end position="99"/>
    </location>
</feature>
<feature type="transmembrane region" description="Helical" evidence="8">
    <location>
        <begin position="476"/>
        <end position="498"/>
    </location>
</feature>
<dbReference type="InterPro" id="IPR001958">
    <property type="entry name" value="Tet-R_TetA/multi-R_MdtG-like"/>
</dbReference>
<feature type="transmembrane region" description="Helical" evidence="8">
    <location>
        <begin position="445"/>
        <end position="470"/>
    </location>
</feature>
<dbReference type="SUPFAM" id="SSF103473">
    <property type="entry name" value="MFS general substrate transporter"/>
    <property type="match status" value="1"/>
</dbReference>
<evidence type="ECO:0000256" key="1">
    <source>
        <dbReference type="ARBA" id="ARBA00004141"/>
    </source>
</evidence>
<feature type="transmembrane region" description="Helical" evidence="8">
    <location>
        <begin position="141"/>
        <end position="159"/>
    </location>
</feature>
<keyword evidence="11" id="KW-1185">Reference proteome</keyword>
<evidence type="ECO:0000313" key="11">
    <source>
        <dbReference type="Proteomes" id="UP000285146"/>
    </source>
</evidence>
<evidence type="ECO:0000256" key="7">
    <source>
        <dbReference type="SAM" id="MobiDB-lite"/>
    </source>
</evidence>
<keyword evidence="5 8" id="KW-1133">Transmembrane helix</keyword>
<dbReference type="PANTHER" id="PTHR23506:SF23">
    <property type="entry name" value="GH10249P"/>
    <property type="match status" value="1"/>
</dbReference>
<feature type="transmembrane region" description="Helical" evidence="8">
    <location>
        <begin position="402"/>
        <end position="424"/>
    </location>
</feature>
<proteinExistence type="inferred from homology"/>
<dbReference type="EMBL" id="LKEB01000020">
    <property type="protein sequence ID" value="ROW13318.1"/>
    <property type="molecule type" value="Genomic_DNA"/>
</dbReference>
<feature type="transmembrane region" description="Helical" evidence="8">
    <location>
        <begin position="171"/>
        <end position="190"/>
    </location>
</feature>
<dbReference type="Pfam" id="PF07690">
    <property type="entry name" value="MFS_1"/>
    <property type="match status" value="1"/>
</dbReference>
<dbReference type="PRINTS" id="PR01035">
    <property type="entry name" value="TCRTETA"/>
</dbReference>
<evidence type="ECO:0000256" key="6">
    <source>
        <dbReference type="ARBA" id="ARBA00023136"/>
    </source>
</evidence>
<feature type="transmembrane region" description="Helical" evidence="8">
    <location>
        <begin position="373"/>
        <end position="390"/>
    </location>
</feature>
<dbReference type="CDD" id="cd17325">
    <property type="entry name" value="MFS_MdtG_SLC18_like"/>
    <property type="match status" value="1"/>
</dbReference>
<name>A0A423XBJ2_9PEZI</name>
<dbReference type="InterPro" id="IPR036259">
    <property type="entry name" value="MFS_trans_sf"/>
</dbReference>
<evidence type="ECO:0000256" key="3">
    <source>
        <dbReference type="ARBA" id="ARBA00022448"/>
    </source>
</evidence>
<comment type="subcellular location">
    <subcellularLocation>
        <location evidence="1">Membrane</location>
        <topology evidence="1">Multi-pass membrane protein</topology>
    </subcellularLocation>
</comment>
<dbReference type="GO" id="GO:0016020">
    <property type="term" value="C:membrane"/>
    <property type="evidence" value="ECO:0007669"/>
    <property type="project" value="UniProtKB-SubCell"/>
</dbReference>
<comment type="caution">
    <text evidence="10">The sequence shown here is derived from an EMBL/GenBank/DDBJ whole genome shotgun (WGS) entry which is preliminary data.</text>
</comment>
<feature type="transmembrane region" description="Helical" evidence="8">
    <location>
        <begin position="196"/>
        <end position="215"/>
    </location>
</feature>
<feature type="domain" description="Major facilitator superfamily (MFS) profile" evidence="9">
    <location>
        <begin position="37"/>
        <end position="505"/>
    </location>
</feature>
<dbReference type="Gene3D" id="1.20.1250.20">
    <property type="entry name" value="MFS general substrate transporter like domains"/>
    <property type="match status" value="1"/>
</dbReference>
<feature type="transmembrane region" description="Helical" evidence="8">
    <location>
        <begin position="335"/>
        <end position="361"/>
    </location>
</feature>
<evidence type="ECO:0000256" key="8">
    <source>
        <dbReference type="SAM" id="Phobius"/>
    </source>
</evidence>
<dbReference type="OrthoDB" id="5086884at2759"/>
<dbReference type="AlphaFoldDB" id="A0A423XBJ2"/>
<evidence type="ECO:0000256" key="2">
    <source>
        <dbReference type="ARBA" id="ARBA00006829"/>
    </source>
</evidence>
<organism evidence="10 11">
    <name type="scientific">Cytospora leucostoma</name>
    <dbReference type="NCBI Taxonomy" id="1230097"/>
    <lineage>
        <taxon>Eukaryota</taxon>
        <taxon>Fungi</taxon>
        <taxon>Dikarya</taxon>
        <taxon>Ascomycota</taxon>
        <taxon>Pezizomycotina</taxon>
        <taxon>Sordariomycetes</taxon>
        <taxon>Sordariomycetidae</taxon>
        <taxon>Diaporthales</taxon>
        <taxon>Cytosporaceae</taxon>
        <taxon>Cytospora</taxon>
    </lineage>
</organism>
<sequence length="536" mass="56769">MVPTGVDHFKRLLLGQRKTSARRAPRFLAFRSSSTFILTTVCIAIFTDICLYGIIVPVIPFALTSRAGISEDSVQTWNAILLACYTIAMFIGSPVVGIYADHTSSRRRPLLIGLFALAGSTILLCLGRTIALLILGRILQGASAAVVWTVGLALVADTVPDNIGQAMGYSGLAMSLGLLVSPAIGGAVFAGAGYYAVYHVAFGCIFLDIILRLILVEKKVARQWIDGEEESDPEPGAADATPANRPPADEGDVSGTTLSDKGVGDMVQHSRAHTTSHAVPPMASSVIESRQTAKYPKLRLLKSRRILAANFGIIIQAGVMASWDTVLPLFVKSTFHWSSTAAGLIFFCIFIPSFTSPMVGWLSDRYGARWPSFAGFVASIPFLGCLRFVTEDTIGHKVLLGALLALMGLTLTFSNMPLMAEITYAIEAEDAKNPGIFGHKGVYGLAYGLFCTAFALGGSIGSLMSGYIMAGAGWNTLTWALAIWMAGGAVVVASGVGGKPASGNKNLRKHEEASAVSQAQKQAVSGDMGRTEMSMA</sequence>
<comment type="similarity">
    <text evidence="2">Belongs to the major facilitator superfamily. Vesicular transporter family.</text>
</comment>
<gene>
    <name evidence="10" type="ORF">VPNG_05419</name>
</gene>
<evidence type="ECO:0000256" key="5">
    <source>
        <dbReference type="ARBA" id="ARBA00022989"/>
    </source>
</evidence>
<evidence type="ECO:0000259" key="9">
    <source>
        <dbReference type="PROSITE" id="PS50850"/>
    </source>
</evidence>
<dbReference type="InParanoid" id="A0A423XBJ2"/>
<dbReference type="InterPro" id="IPR020846">
    <property type="entry name" value="MFS_dom"/>
</dbReference>
<feature type="compositionally biased region" description="Low complexity" evidence="7">
    <location>
        <begin position="514"/>
        <end position="525"/>
    </location>
</feature>
<evidence type="ECO:0000313" key="10">
    <source>
        <dbReference type="EMBL" id="ROW13318.1"/>
    </source>
</evidence>
<accession>A0A423XBJ2</accession>
<dbReference type="STRING" id="1230097.A0A423XBJ2"/>
<feature type="transmembrane region" description="Helical" evidence="8">
    <location>
        <begin position="36"/>
        <end position="59"/>
    </location>
</feature>
<keyword evidence="3" id="KW-0813">Transport</keyword>
<protein>
    <recommendedName>
        <fullName evidence="9">Major facilitator superfamily (MFS) profile domain-containing protein</fullName>
    </recommendedName>
</protein>
<dbReference type="InterPro" id="IPR050930">
    <property type="entry name" value="MFS_Vesicular_Transporter"/>
</dbReference>
<dbReference type="InterPro" id="IPR011701">
    <property type="entry name" value="MFS"/>
</dbReference>
<keyword evidence="6 8" id="KW-0472">Membrane</keyword>
<dbReference type="PANTHER" id="PTHR23506">
    <property type="entry name" value="GH10249P"/>
    <property type="match status" value="1"/>
</dbReference>
<evidence type="ECO:0000256" key="4">
    <source>
        <dbReference type="ARBA" id="ARBA00022692"/>
    </source>
</evidence>
<keyword evidence="4 8" id="KW-0812">Transmembrane</keyword>
<reference evidence="10 11" key="1">
    <citation type="submission" date="2015-09" db="EMBL/GenBank/DDBJ databases">
        <title>Host preference determinants of Valsa canker pathogens revealed by comparative genomics.</title>
        <authorList>
            <person name="Yin Z."/>
            <person name="Huang L."/>
        </authorList>
    </citation>
    <scope>NUCLEOTIDE SEQUENCE [LARGE SCALE GENOMIC DNA]</scope>
    <source>
        <strain evidence="10 11">SXYLt</strain>
    </source>
</reference>
<feature type="region of interest" description="Disordered" evidence="7">
    <location>
        <begin position="227"/>
        <end position="256"/>
    </location>
</feature>
<dbReference type="Proteomes" id="UP000285146">
    <property type="component" value="Unassembled WGS sequence"/>
</dbReference>